<dbReference type="RefSeq" id="WP_380972520.1">
    <property type="nucleotide sequence ID" value="NZ_JBHTEF010000001.1"/>
</dbReference>
<dbReference type="Pfam" id="PF23562">
    <property type="entry name" value="AMP-binding_C_3"/>
    <property type="match status" value="1"/>
</dbReference>
<evidence type="ECO:0000256" key="3">
    <source>
        <dbReference type="ARBA" id="ARBA00024484"/>
    </source>
</evidence>
<dbReference type="Proteomes" id="UP001596527">
    <property type="component" value="Unassembled WGS sequence"/>
</dbReference>
<dbReference type="Gene3D" id="3.40.50.12780">
    <property type="entry name" value="N-terminal domain of ligase-like"/>
    <property type="match status" value="1"/>
</dbReference>
<dbReference type="InterPro" id="IPR045851">
    <property type="entry name" value="AMP-bd_C_sf"/>
</dbReference>
<comment type="caution">
    <text evidence="6">The sequence shown here is derived from an EMBL/GenBank/DDBJ whole genome shotgun (WGS) entry which is preliminary data.</text>
</comment>
<dbReference type="Gene3D" id="3.30.300.30">
    <property type="match status" value="1"/>
</dbReference>
<dbReference type="PANTHER" id="PTHR43272:SF33">
    <property type="entry name" value="AMP-BINDING DOMAIN-CONTAINING PROTEIN-RELATED"/>
    <property type="match status" value="1"/>
</dbReference>
<accession>A0ABW2SKV3</accession>
<keyword evidence="2" id="KW-0067">ATP-binding</keyword>
<proteinExistence type="predicted"/>
<gene>
    <name evidence="6" type="ORF">ACFQWG_04490</name>
</gene>
<evidence type="ECO:0000256" key="2">
    <source>
        <dbReference type="ARBA" id="ARBA00022840"/>
    </source>
</evidence>
<evidence type="ECO:0000256" key="4">
    <source>
        <dbReference type="SAM" id="MobiDB-lite"/>
    </source>
</evidence>
<sequence>MRKRRDGSYTEKARYTVSDDATIPGMLRRRAQARPGDVVAERRSGVGASRPVTAAELRAQVDDAARGLIALGVRPGDSVAVLSSTSYEWMVLDLAILTAGAVTVPIYESDSAAQIRHILTDADVVMAVTATSQQADLVRSVRARRLRTIVSLDRGALRALTGAAQEVSDADLEARFSAAGADDLATIIYTSGTTGVPKGVELTHRNFVGTTEAVRQVLGEVVDSPGTRLLLFLPLAHVLARFVMHAVLSGRGRLGFSSDVSTLLPDLQAFQPTVLIVVPRVLEKVLNAASARAGTGIRRRVFSWSARQARRQAAARDTLLGPSLAQRVRHRIADRLVLRRVREVLGPRLRVVVSGGAPLADDLGGFFSGIGITLLQGYGLSETTGPIAVQRLGANPVGTVGQILPGNAVRVGEDGEILLSGVSVMRGYHRLPEATAQVLEDGWFHTGDLGGVDRRGHLRITGRKKELIVTAGGKNVSPEILEDALQTHPLISHVIVVGDARPYIAALITLDTEMLPVWLTAHHLPVVDAAQAADMPEVRESLDRAIARANKQVSRAESIRRFRIVDAVFTVENGYLTPSLKLKRNAVLRDLAPEIDTMYAQGEAEKAAGRLTARRRSRTPRREGSGDRNPS</sequence>
<evidence type="ECO:0000313" key="6">
    <source>
        <dbReference type="EMBL" id="MFC7580476.1"/>
    </source>
</evidence>
<organism evidence="6 7">
    <name type="scientific">Schaalia naturae</name>
    <dbReference type="NCBI Taxonomy" id="635203"/>
    <lineage>
        <taxon>Bacteria</taxon>
        <taxon>Bacillati</taxon>
        <taxon>Actinomycetota</taxon>
        <taxon>Actinomycetes</taxon>
        <taxon>Actinomycetales</taxon>
        <taxon>Actinomycetaceae</taxon>
        <taxon>Schaalia</taxon>
    </lineage>
</organism>
<dbReference type="PANTHER" id="PTHR43272">
    <property type="entry name" value="LONG-CHAIN-FATTY-ACID--COA LIGASE"/>
    <property type="match status" value="1"/>
</dbReference>
<dbReference type="SUPFAM" id="SSF56801">
    <property type="entry name" value="Acetyl-CoA synthetase-like"/>
    <property type="match status" value="1"/>
</dbReference>
<dbReference type="InterPro" id="IPR042099">
    <property type="entry name" value="ANL_N_sf"/>
</dbReference>
<keyword evidence="7" id="KW-1185">Reference proteome</keyword>
<feature type="domain" description="AMP-dependent synthetase/ligase" evidence="5">
    <location>
        <begin position="28"/>
        <end position="429"/>
    </location>
</feature>
<evidence type="ECO:0000313" key="7">
    <source>
        <dbReference type="Proteomes" id="UP001596527"/>
    </source>
</evidence>
<comment type="catalytic activity">
    <reaction evidence="3">
        <text>a long-chain fatty acid + ATP + CoA = a long-chain fatty acyl-CoA + AMP + diphosphate</text>
        <dbReference type="Rhea" id="RHEA:15421"/>
        <dbReference type="ChEBI" id="CHEBI:30616"/>
        <dbReference type="ChEBI" id="CHEBI:33019"/>
        <dbReference type="ChEBI" id="CHEBI:57287"/>
        <dbReference type="ChEBI" id="CHEBI:57560"/>
        <dbReference type="ChEBI" id="CHEBI:83139"/>
        <dbReference type="ChEBI" id="CHEBI:456215"/>
        <dbReference type="EC" id="6.2.1.3"/>
    </reaction>
    <physiologicalReaction direction="left-to-right" evidence="3">
        <dbReference type="Rhea" id="RHEA:15422"/>
    </physiologicalReaction>
</comment>
<dbReference type="PROSITE" id="PS00455">
    <property type="entry name" value="AMP_BINDING"/>
    <property type="match status" value="1"/>
</dbReference>
<reference evidence="7" key="1">
    <citation type="journal article" date="2019" name="Int. J. Syst. Evol. Microbiol.">
        <title>The Global Catalogue of Microorganisms (GCM) 10K type strain sequencing project: providing services to taxonomists for standard genome sequencing and annotation.</title>
        <authorList>
            <consortium name="The Broad Institute Genomics Platform"/>
            <consortium name="The Broad Institute Genome Sequencing Center for Infectious Disease"/>
            <person name="Wu L."/>
            <person name="Ma J."/>
        </authorList>
    </citation>
    <scope>NUCLEOTIDE SEQUENCE [LARGE SCALE GENOMIC DNA]</scope>
    <source>
        <strain evidence="7">CCUG 56698</strain>
    </source>
</reference>
<feature type="compositionally biased region" description="Basic and acidic residues" evidence="4">
    <location>
        <begin position="620"/>
        <end position="631"/>
    </location>
</feature>
<dbReference type="InterPro" id="IPR020845">
    <property type="entry name" value="AMP-binding_CS"/>
</dbReference>
<feature type="region of interest" description="Disordered" evidence="4">
    <location>
        <begin position="603"/>
        <end position="631"/>
    </location>
</feature>
<keyword evidence="1" id="KW-0547">Nucleotide-binding</keyword>
<dbReference type="CDD" id="cd05907">
    <property type="entry name" value="VL_LC_FACS_like"/>
    <property type="match status" value="1"/>
</dbReference>
<dbReference type="Pfam" id="PF00501">
    <property type="entry name" value="AMP-binding"/>
    <property type="match status" value="1"/>
</dbReference>
<name>A0ABW2SKV3_9ACTO</name>
<dbReference type="EMBL" id="JBHTEF010000001">
    <property type="protein sequence ID" value="MFC7580476.1"/>
    <property type="molecule type" value="Genomic_DNA"/>
</dbReference>
<dbReference type="InterPro" id="IPR000873">
    <property type="entry name" value="AMP-dep_synth/lig_dom"/>
</dbReference>
<evidence type="ECO:0000259" key="5">
    <source>
        <dbReference type="Pfam" id="PF00501"/>
    </source>
</evidence>
<protein>
    <submittedName>
        <fullName evidence="6">AMP-dependent synthetase/ligase</fullName>
    </submittedName>
</protein>
<evidence type="ECO:0000256" key="1">
    <source>
        <dbReference type="ARBA" id="ARBA00022741"/>
    </source>
</evidence>